<dbReference type="CDD" id="cd05286">
    <property type="entry name" value="QOR2"/>
    <property type="match status" value="1"/>
</dbReference>
<sequence>MRAVILETTGPAENLHLVETAPGEPGPGEIRIRHDAIGVNFVDIYQRRGLYPLPGLPAVLGVEGAGVVEAIGAGVQGFGLGDRVTYAGLPVGGYQETRVIGAGRLLHLPDAIASRTAAAAMLRGLTAYMLLFRVYPVGPGTTVLVHAAAGGLGLILTQWAKRLGATVIGTVGSEEKAEIAIAHGLDHAILYRSVDVVAETRRLTDGRGVDVAYDGIGGDMLQRTLDCVRLFGTVASVGQAGGAIPPIDVNEIGPRRSLSLARPSVLHFANDPVAYRTAAKAVFAVLKEGLVVTIGTELDLADAVEAHRILESGRSSGSVLLRP</sequence>
<dbReference type="InterPro" id="IPR036291">
    <property type="entry name" value="NAD(P)-bd_dom_sf"/>
</dbReference>
<comment type="caution">
    <text evidence="4">The sequence shown here is derived from an EMBL/GenBank/DDBJ whole genome shotgun (WGS) entry which is preliminary data.</text>
</comment>
<keyword evidence="1" id="KW-0521">NADP</keyword>
<dbReference type="SMART" id="SM00829">
    <property type="entry name" value="PKS_ER"/>
    <property type="match status" value="1"/>
</dbReference>
<dbReference type="Pfam" id="PF00107">
    <property type="entry name" value="ADH_zinc_N"/>
    <property type="match status" value="1"/>
</dbReference>
<dbReference type="Pfam" id="PF08240">
    <property type="entry name" value="ADH_N"/>
    <property type="match status" value="1"/>
</dbReference>
<organism evidence="4 5">
    <name type="scientific">Kaistia dalseonensis</name>
    <dbReference type="NCBI Taxonomy" id="410840"/>
    <lineage>
        <taxon>Bacteria</taxon>
        <taxon>Pseudomonadati</taxon>
        <taxon>Pseudomonadota</taxon>
        <taxon>Alphaproteobacteria</taxon>
        <taxon>Hyphomicrobiales</taxon>
        <taxon>Kaistiaceae</taxon>
        <taxon>Kaistia</taxon>
    </lineage>
</organism>
<dbReference type="InterPro" id="IPR047618">
    <property type="entry name" value="QOR-like"/>
</dbReference>
<reference evidence="4 5" key="1">
    <citation type="submission" date="2023-07" db="EMBL/GenBank/DDBJ databases">
        <title>Genomic Encyclopedia of Type Strains, Phase IV (KMG-IV): sequencing the most valuable type-strain genomes for metagenomic binning, comparative biology and taxonomic classification.</title>
        <authorList>
            <person name="Goeker M."/>
        </authorList>
    </citation>
    <scope>NUCLEOTIDE SEQUENCE [LARGE SCALE GENOMIC DNA]</scope>
    <source>
        <strain evidence="4 5">B6-8</strain>
    </source>
</reference>
<evidence type="ECO:0000256" key="2">
    <source>
        <dbReference type="ARBA" id="ARBA00023002"/>
    </source>
</evidence>
<dbReference type="InterPro" id="IPR020843">
    <property type="entry name" value="ER"/>
</dbReference>
<evidence type="ECO:0000313" key="5">
    <source>
        <dbReference type="Proteomes" id="UP001241603"/>
    </source>
</evidence>
<dbReference type="Gene3D" id="3.40.50.720">
    <property type="entry name" value="NAD(P)-binding Rossmann-like Domain"/>
    <property type="match status" value="1"/>
</dbReference>
<dbReference type="PANTHER" id="PTHR48106:SF13">
    <property type="entry name" value="QUINONE OXIDOREDUCTASE-RELATED"/>
    <property type="match status" value="1"/>
</dbReference>
<dbReference type="Proteomes" id="UP001241603">
    <property type="component" value="Unassembled WGS sequence"/>
</dbReference>
<gene>
    <name evidence="4" type="ORF">QO014_002467</name>
</gene>
<feature type="domain" description="Enoyl reductase (ER)" evidence="3">
    <location>
        <begin position="10"/>
        <end position="321"/>
    </location>
</feature>
<dbReference type="RefSeq" id="WP_266348988.1">
    <property type="nucleotide sequence ID" value="NZ_JAPKNG010000003.1"/>
</dbReference>
<keyword evidence="5" id="KW-1185">Reference proteome</keyword>
<dbReference type="EC" id="1.6.5.5" evidence="4"/>
<accession>A0ABU0H716</accession>
<dbReference type="GO" id="GO:0003960">
    <property type="term" value="F:quinone reductase (NADPH) activity"/>
    <property type="evidence" value="ECO:0007669"/>
    <property type="project" value="UniProtKB-EC"/>
</dbReference>
<dbReference type="SUPFAM" id="SSF51735">
    <property type="entry name" value="NAD(P)-binding Rossmann-fold domains"/>
    <property type="match status" value="1"/>
</dbReference>
<keyword evidence="2 4" id="KW-0560">Oxidoreductase</keyword>
<dbReference type="Gene3D" id="3.90.180.10">
    <property type="entry name" value="Medium-chain alcohol dehydrogenases, catalytic domain"/>
    <property type="match status" value="1"/>
</dbReference>
<protein>
    <submittedName>
        <fullName evidence="4">NADPH2:quinone reductase</fullName>
        <ecNumber evidence="4">1.6.5.5</ecNumber>
    </submittedName>
</protein>
<evidence type="ECO:0000313" key="4">
    <source>
        <dbReference type="EMBL" id="MDQ0438075.1"/>
    </source>
</evidence>
<dbReference type="EMBL" id="JAUSVO010000003">
    <property type="protein sequence ID" value="MDQ0438075.1"/>
    <property type="molecule type" value="Genomic_DNA"/>
</dbReference>
<dbReference type="InterPro" id="IPR013149">
    <property type="entry name" value="ADH-like_C"/>
</dbReference>
<dbReference type="PANTHER" id="PTHR48106">
    <property type="entry name" value="QUINONE OXIDOREDUCTASE PIG3-RELATED"/>
    <property type="match status" value="1"/>
</dbReference>
<proteinExistence type="predicted"/>
<dbReference type="InterPro" id="IPR011032">
    <property type="entry name" value="GroES-like_sf"/>
</dbReference>
<dbReference type="InterPro" id="IPR013154">
    <property type="entry name" value="ADH-like_N"/>
</dbReference>
<dbReference type="SUPFAM" id="SSF50129">
    <property type="entry name" value="GroES-like"/>
    <property type="match status" value="1"/>
</dbReference>
<evidence type="ECO:0000256" key="1">
    <source>
        <dbReference type="ARBA" id="ARBA00022857"/>
    </source>
</evidence>
<name>A0ABU0H716_9HYPH</name>
<evidence type="ECO:0000259" key="3">
    <source>
        <dbReference type="SMART" id="SM00829"/>
    </source>
</evidence>